<feature type="compositionally biased region" description="Basic and acidic residues" evidence="1">
    <location>
        <begin position="91"/>
        <end position="100"/>
    </location>
</feature>
<dbReference type="AlphaFoldDB" id="A0A9P6N5F0"/>
<feature type="compositionally biased region" description="Acidic residues" evidence="1">
    <location>
        <begin position="54"/>
        <end position="65"/>
    </location>
</feature>
<reference evidence="2" key="1">
    <citation type="submission" date="2013-11" db="EMBL/GenBank/DDBJ databases">
        <title>Genome sequence of the fusiform rust pathogen reveals effectors for host alternation and coevolution with pine.</title>
        <authorList>
            <consortium name="DOE Joint Genome Institute"/>
            <person name="Smith K."/>
            <person name="Pendleton A."/>
            <person name="Kubisiak T."/>
            <person name="Anderson C."/>
            <person name="Salamov A."/>
            <person name="Aerts A."/>
            <person name="Riley R."/>
            <person name="Clum A."/>
            <person name="Lindquist E."/>
            <person name="Ence D."/>
            <person name="Campbell M."/>
            <person name="Kronenberg Z."/>
            <person name="Feau N."/>
            <person name="Dhillon B."/>
            <person name="Hamelin R."/>
            <person name="Burleigh J."/>
            <person name="Smith J."/>
            <person name="Yandell M."/>
            <person name="Nelson C."/>
            <person name="Grigoriev I."/>
            <person name="Davis J."/>
        </authorList>
    </citation>
    <scope>NUCLEOTIDE SEQUENCE</scope>
    <source>
        <strain evidence="2">G11</strain>
    </source>
</reference>
<organism evidence="2 3">
    <name type="scientific">Cronartium quercuum f. sp. fusiforme G11</name>
    <dbReference type="NCBI Taxonomy" id="708437"/>
    <lineage>
        <taxon>Eukaryota</taxon>
        <taxon>Fungi</taxon>
        <taxon>Dikarya</taxon>
        <taxon>Basidiomycota</taxon>
        <taxon>Pucciniomycotina</taxon>
        <taxon>Pucciniomycetes</taxon>
        <taxon>Pucciniales</taxon>
        <taxon>Coleosporiaceae</taxon>
        <taxon>Cronartium</taxon>
    </lineage>
</organism>
<feature type="region of interest" description="Disordered" evidence="1">
    <location>
        <begin position="351"/>
        <end position="394"/>
    </location>
</feature>
<keyword evidence="3" id="KW-1185">Reference proteome</keyword>
<dbReference type="Proteomes" id="UP000886653">
    <property type="component" value="Unassembled WGS sequence"/>
</dbReference>
<dbReference type="EMBL" id="MU167823">
    <property type="protein sequence ID" value="KAG0139093.1"/>
    <property type="molecule type" value="Genomic_DNA"/>
</dbReference>
<feature type="compositionally biased region" description="Polar residues" evidence="1">
    <location>
        <begin position="356"/>
        <end position="370"/>
    </location>
</feature>
<accession>A0A9P6N5F0</accession>
<evidence type="ECO:0000313" key="3">
    <source>
        <dbReference type="Proteomes" id="UP000886653"/>
    </source>
</evidence>
<sequence>MEEDLDAVVQDEPEVIKEEPELIQSEPEALNEETLFKHVASEDNPEIAQASTGEGEDEGLTGDLDDLIKELKSEETTTNEPVDIPQRAPRRTPEQTASDRAELEAYRETGMKQMLLLESSQLDQLINHLNFKRDIDNLNSHSKVTDEEILIKIDNECKNLLNLLNKWFNKNLKVETKSVNEKLEEINLIINKSLNKVKTKFIQTALNDLNEFVQNQFKIENDILDQFWFTIDNFATEVQAKLGPGFTWLDGVTYRDWETYHRFRKLSEEIRVRYEAVLLGNAEPSILSRLDHPTFFNELEAFKVAIETLQNDFQKSLEELKHIYVTKLQAQKDPEELKGMTDEEVAKVRRDAIKSSVKNSKAQNTASESIPTHVDDVNSRDKEKKSEKISHNEL</sequence>
<name>A0A9P6N5F0_9BASI</name>
<proteinExistence type="predicted"/>
<feature type="compositionally biased region" description="Acidic residues" evidence="1">
    <location>
        <begin position="1"/>
        <end position="13"/>
    </location>
</feature>
<comment type="caution">
    <text evidence="2">The sequence shown here is derived from an EMBL/GenBank/DDBJ whole genome shotgun (WGS) entry which is preliminary data.</text>
</comment>
<evidence type="ECO:0000256" key="1">
    <source>
        <dbReference type="SAM" id="MobiDB-lite"/>
    </source>
</evidence>
<dbReference type="OrthoDB" id="2505725at2759"/>
<feature type="region of interest" description="Disordered" evidence="1">
    <location>
        <begin position="1"/>
        <end position="100"/>
    </location>
</feature>
<feature type="compositionally biased region" description="Basic and acidic residues" evidence="1">
    <location>
        <begin position="66"/>
        <end position="75"/>
    </location>
</feature>
<gene>
    <name evidence="2" type="ORF">CROQUDRAFT_704494</name>
</gene>
<protein>
    <submittedName>
        <fullName evidence="2">Uncharacterized protein</fullName>
    </submittedName>
</protein>
<feature type="compositionally biased region" description="Basic and acidic residues" evidence="1">
    <location>
        <begin position="373"/>
        <end position="394"/>
    </location>
</feature>
<evidence type="ECO:0000313" key="2">
    <source>
        <dbReference type="EMBL" id="KAG0139093.1"/>
    </source>
</evidence>